<evidence type="ECO:0008006" key="4">
    <source>
        <dbReference type="Google" id="ProtNLM"/>
    </source>
</evidence>
<dbReference type="AlphaFoldDB" id="A5FEI8"/>
<evidence type="ECO:0000313" key="3">
    <source>
        <dbReference type="Proteomes" id="UP000006694"/>
    </source>
</evidence>
<sequence length="131" mass="15227">MGLFLFVITLSYIVYNGFSTSEINPLTVMAYMVLFFLVYCFPDLFKIFKLTITEEGIEKTMVITGAKQFIPFDNIQYIKKGKVKLRNKTGDISDGYYFTTLILENKKSLVISPDHFENYKILITNIEDNFK</sequence>
<keyword evidence="1" id="KW-0812">Transmembrane</keyword>
<dbReference type="HOGENOM" id="CLU_1924459_0_0_10"/>
<proteinExistence type="predicted"/>
<reference evidence="2 3" key="1">
    <citation type="journal article" date="2009" name="Appl. Environ. Microbiol.">
        <title>Novel features of the polysaccharide-digesting gliding bacterium Flavobacterium johnsoniae as revealed by genome sequence analysis.</title>
        <authorList>
            <person name="McBride M.J."/>
            <person name="Xie G."/>
            <person name="Martens E.C."/>
            <person name="Lapidus A."/>
            <person name="Henrissat B."/>
            <person name="Rhodes R.G."/>
            <person name="Goltsman E."/>
            <person name="Wang W."/>
            <person name="Xu J."/>
            <person name="Hunnicutt D.W."/>
            <person name="Staroscik A.M."/>
            <person name="Hoover T.R."/>
            <person name="Cheng Y.Q."/>
            <person name="Stein J.L."/>
        </authorList>
    </citation>
    <scope>NUCLEOTIDE SEQUENCE [LARGE SCALE GENOMIC DNA]</scope>
    <source>
        <strain evidence="3">ATCC 17061 / DSM 2064 / JCM 8514 / BCRC 14874 / CCUG 350202 / NBRC 14942 / NCIMB 11054 / UW101</strain>
    </source>
</reference>
<keyword evidence="1" id="KW-0472">Membrane</keyword>
<dbReference type="EMBL" id="CP000685">
    <property type="protein sequence ID" value="ABQ06384.1"/>
    <property type="molecule type" value="Genomic_DNA"/>
</dbReference>
<organism evidence="2 3">
    <name type="scientific">Flavobacterium johnsoniae (strain ATCC 17061 / DSM 2064 / JCM 8514 / BCRC 14874 / CCUG 350202 / NBRC 14942 / NCIMB 11054 / UW101)</name>
    <name type="common">Cytophaga johnsonae</name>
    <dbReference type="NCBI Taxonomy" id="376686"/>
    <lineage>
        <taxon>Bacteria</taxon>
        <taxon>Pseudomonadati</taxon>
        <taxon>Bacteroidota</taxon>
        <taxon>Flavobacteriia</taxon>
        <taxon>Flavobacteriales</taxon>
        <taxon>Flavobacteriaceae</taxon>
        <taxon>Flavobacterium</taxon>
    </lineage>
</organism>
<evidence type="ECO:0000313" key="2">
    <source>
        <dbReference type="EMBL" id="ABQ06384.1"/>
    </source>
</evidence>
<accession>A5FEI8</accession>
<dbReference type="Proteomes" id="UP000006694">
    <property type="component" value="Chromosome"/>
</dbReference>
<dbReference type="KEGG" id="fjo:Fjoh_3370"/>
<feature type="transmembrane region" description="Helical" evidence="1">
    <location>
        <begin position="29"/>
        <end position="48"/>
    </location>
</feature>
<dbReference type="eggNOG" id="ENOG5030ZFM">
    <property type="taxonomic scope" value="Bacteria"/>
</dbReference>
<name>A5FEI8_FLAJ1</name>
<evidence type="ECO:0000256" key="1">
    <source>
        <dbReference type="SAM" id="Phobius"/>
    </source>
</evidence>
<keyword evidence="1" id="KW-1133">Transmembrane helix</keyword>
<keyword evidence="3" id="KW-1185">Reference proteome</keyword>
<gene>
    <name evidence="2" type="ordered locus">Fjoh_3370</name>
</gene>
<protein>
    <recommendedName>
        <fullName evidence="4">PH domain-containing protein</fullName>
    </recommendedName>
</protein>